<evidence type="ECO:0008006" key="5">
    <source>
        <dbReference type="Google" id="ProtNLM"/>
    </source>
</evidence>
<dbReference type="InterPro" id="IPR013103">
    <property type="entry name" value="RVT_2"/>
</dbReference>
<feature type="domain" description="GAG-pre-integrase" evidence="3">
    <location>
        <begin position="5"/>
        <end position="43"/>
    </location>
</feature>
<protein>
    <recommendedName>
        <fullName evidence="5">Retrovirus-related Pol polyprotein from transposon TNT 1-94</fullName>
    </recommendedName>
</protein>
<evidence type="ECO:0000313" key="4">
    <source>
        <dbReference type="EMBL" id="GEU48258.1"/>
    </source>
</evidence>
<dbReference type="EMBL" id="BKCJ010002394">
    <property type="protein sequence ID" value="GEU48258.1"/>
    <property type="molecule type" value="Genomic_DNA"/>
</dbReference>
<evidence type="ECO:0000259" key="2">
    <source>
        <dbReference type="Pfam" id="PF07727"/>
    </source>
</evidence>
<dbReference type="InterPro" id="IPR025724">
    <property type="entry name" value="GAG-pre-integrase_dom"/>
</dbReference>
<feature type="region of interest" description="Disordered" evidence="1">
    <location>
        <begin position="271"/>
        <end position="513"/>
    </location>
</feature>
<accession>A0A6L2KFH6</accession>
<dbReference type="Pfam" id="PF07727">
    <property type="entry name" value="RVT_2"/>
    <property type="match status" value="1"/>
</dbReference>
<proteinExistence type="predicted"/>
<name>A0A6L2KFH6_TANCI</name>
<evidence type="ECO:0000256" key="1">
    <source>
        <dbReference type="SAM" id="MobiDB-lite"/>
    </source>
</evidence>
<feature type="compositionally biased region" description="Basic residues" evidence="1">
    <location>
        <begin position="342"/>
        <end position="357"/>
    </location>
</feature>
<comment type="caution">
    <text evidence="4">The sequence shown here is derived from an EMBL/GenBank/DDBJ whole genome shotgun (WGS) entry which is preliminary data.</text>
</comment>
<feature type="domain" description="Reverse transcriptase Ty1/copia-type" evidence="2">
    <location>
        <begin position="61"/>
        <end position="132"/>
    </location>
</feature>
<sequence length="513" mass="56983">MMKSSPICLLSKASKTKSWLWHRRLNHLNFGTINDLARKDLVRDDWFQAMQDEIHEFDRLQVWELVPQLDCIMIIALKWIYTVKLDEYADVLKNKALSMAKGYRQEEGINFEESFAPVLRIEAIRIFIANTAKGFVDPYHLTYVYLLKKALYGLKQDPLAWHRLPKSTLNHLNGSFDISEEPLIGDFDTMADMNIPVNDAPAEQAPAVAPPTKTDDQILSSSKWVPISKSNCVLDVQKKNLTTASREKKKKTTHLLISSVRFVGKKGREIFEEGGTTESPKATKFTKPKVAKATKPADDKAPKLTSTQPPKPKPAPTQPSKAIPEKKQNLVKETPDEPSPAKRSKGGPVGKKHKPRCPLKLVDEPSSEDVLGPAHPMLIREPDSRRIQPLPDVQGNGKEKRHTSMPTEASRHAKSPSIDAELALTDSETKSDNVVSKIDTGDQDEGQARPNSSDHNEGQAGPNTGVQDEGQARSNPGDAVESQPQSSHVVHVGPNLEHMDLEATDASTRQNLE</sequence>
<reference evidence="4" key="1">
    <citation type="journal article" date="2019" name="Sci. Rep.">
        <title>Draft genome of Tanacetum cinerariifolium, the natural source of mosquito coil.</title>
        <authorList>
            <person name="Yamashiro T."/>
            <person name="Shiraishi A."/>
            <person name="Satake H."/>
            <person name="Nakayama K."/>
        </authorList>
    </citation>
    <scope>NUCLEOTIDE SEQUENCE</scope>
</reference>
<gene>
    <name evidence="4" type="ORF">Tci_020236</name>
</gene>
<dbReference type="AlphaFoldDB" id="A0A6L2KFH6"/>
<evidence type="ECO:0000259" key="3">
    <source>
        <dbReference type="Pfam" id="PF13976"/>
    </source>
</evidence>
<dbReference type="Pfam" id="PF13976">
    <property type="entry name" value="gag_pre-integrs"/>
    <property type="match status" value="1"/>
</dbReference>
<feature type="compositionally biased region" description="Basic and acidic residues" evidence="1">
    <location>
        <begin position="323"/>
        <end position="335"/>
    </location>
</feature>
<organism evidence="4">
    <name type="scientific">Tanacetum cinerariifolium</name>
    <name type="common">Dalmatian daisy</name>
    <name type="synonym">Chrysanthemum cinerariifolium</name>
    <dbReference type="NCBI Taxonomy" id="118510"/>
    <lineage>
        <taxon>Eukaryota</taxon>
        <taxon>Viridiplantae</taxon>
        <taxon>Streptophyta</taxon>
        <taxon>Embryophyta</taxon>
        <taxon>Tracheophyta</taxon>
        <taxon>Spermatophyta</taxon>
        <taxon>Magnoliopsida</taxon>
        <taxon>eudicotyledons</taxon>
        <taxon>Gunneridae</taxon>
        <taxon>Pentapetalae</taxon>
        <taxon>asterids</taxon>
        <taxon>campanulids</taxon>
        <taxon>Asterales</taxon>
        <taxon>Asteraceae</taxon>
        <taxon>Asteroideae</taxon>
        <taxon>Anthemideae</taxon>
        <taxon>Anthemidinae</taxon>
        <taxon>Tanacetum</taxon>
    </lineage>
</organism>